<sequence length="253" mass="28110">MDCNPVAAKTCVLKMQLKCETCQKKVKKVMQKIHGVHSISIDANDGTAAVSSTVDPHLLIAMLAKAGKKAELLWELPQQTPVNIPNPQVEQPFKNVQMASPPPRPPPSPGPPPPPPPASNLQASGFDYAQLQELAKIPGLKHVELQHSRNVKLVFKDHYDDDHLSHGDEHAMKISLDRQLYNGAANVGHGHVRNQEQHMQMKPMVYHRPSPVHYYYARPFATPTNYYGYGGLQPRNLPHADFNCSDDGKCIVM</sequence>
<keyword evidence="4" id="KW-0636">Prenylation</keyword>
<feature type="region of interest" description="Disordered" evidence="6">
    <location>
        <begin position="94"/>
        <end position="123"/>
    </location>
</feature>
<keyword evidence="2" id="KW-0479">Metal-binding</keyword>
<evidence type="ECO:0000256" key="4">
    <source>
        <dbReference type="ARBA" id="ARBA00023289"/>
    </source>
</evidence>
<dbReference type="InterPro" id="IPR006121">
    <property type="entry name" value="HMA_dom"/>
</dbReference>
<dbReference type="PANTHER" id="PTHR45868">
    <property type="entry name" value="HEAVY METAL-ASSOCIATED ISOPRENYLATED PLANT PROTEIN 33-RELATED"/>
    <property type="match status" value="1"/>
</dbReference>
<dbReference type="Gene3D" id="3.30.70.100">
    <property type="match status" value="1"/>
</dbReference>
<reference evidence="8 9" key="1">
    <citation type="submission" date="2021-02" db="EMBL/GenBank/DDBJ databases">
        <title>Plant Genome Project.</title>
        <authorList>
            <person name="Zhang R.-G."/>
        </authorList>
    </citation>
    <scope>NUCLEOTIDE SEQUENCE [LARGE SCALE GENOMIC DNA]</scope>
    <source>
        <tissue evidence="8">Leaves</tissue>
    </source>
</reference>
<evidence type="ECO:0000259" key="7">
    <source>
        <dbReference type="PROSITE" id="PS50846"/>
    </source>
</evidence>
<evidence type="ECO:0000313" key="9">
    <source>
        <dbReference type="Proteomes" id="UP000827721"/>
    </source>
</evidence>
<evidence type="ECO:0000256" key="3">
    <source>
        <dbReference type="ARBA" id="ARBA00023288"/>
    </source>
</evidence>
<evidence type="ECO:0000256" key="1">
    <source>
        <dbReference type="ARBA" id="ARBA00022481"/>
    </source>
</evidence>
<dbReference type="Pfam" id="PF00403">
    <property type="entry name" value="HMA"/>
    <property type="match status" value="1"/>
</dbReference>
<evidence type="ECO:0000256" key="5">
    <source>
        <dbReference type="ARBA" id="ARBA00024045"/>
    </source>
</evidence>
<keyword evidence="9" id="KW-1185">Reference proteome</keyword>
<dbReference type="SUPFAM" id="SSF55008">
    <property type="entry name" value="HMA, heavy metal-associated domain"/>
    <property type="match status" value="1"/>
</dbReference>
<protein>
    <recommendedName>
        <fullName evidence="7">HMA domain-containing protein</fullName>
    </recommendedName>
</protein>
<dbReference type="EMBL" id="JAFEMO010000001">
    <property type="protein sequence ID" value="KAH7577516.1"/>
    <property type="molecule type" value="Genomic_DNA"/>
</dbReference>
<evidence type="ECO:0000313" key="8">
    <source>
        <dbReference type="EMBL" id="KAH7577516.1"/>
    </source>
</evidence>
<gene>
    <name evidence="8" type="ORF">JRO89_XS01G0261400</name>
</gene>
<feature type="compositionally biased region" description="Pro residues" evidence="6">
    <location>
        <begin position="100"/>
        <end position="118"/>
    </location>
</feature>
<keyword evidence="3" id="KW-0449">Lipoprotein</keyword>
<keyword evidence="1" id="KW-0488">Methylation</keyword>
<comment type="similarity">
    <text evidence="5">Belongs to the HIPP family.</text>
</comment>
<accession>A0ABQ8ILE0</accession>
<feature type="domain" description="HMA" evidence="7">
    <location>
        <begin position="8"/>
        <end position="71"/>
    </location>
</feature>
<proteinExistence type="inferred from homology"/>
<dbReference type="PROSITE" id="PS50846">
    <property type="entry name" value="HMA_2"/>
    <property type="match status" value="1"/>
</dbReference>
<name>A0ABQ8ILE0_9ROSI</name>
<comment type="caution">
    <text evidence="8">The sequence shown here is derived from an EMBL/GenBank/DDBJ whole genome shotgun (WGS) entry which is preliminary data.</text>
</comment>
<evidence type="ECO:0000256" key="6">
    <source>
        <dbReference type="SAM" id="MobiDB-lite"/>
    </source>
</evidence>
<dbReference type="InterPro" id="IPR036163">
    <property type="entry name" value="HMA_dom_sf"/>
</dbReference>
<evidence type="ECO:0000256" key="2">
    <source>
        <dbReference type="ARBA" id="ARBA00022723"/>
    </source>
</evidence>
<organism evidence="8 9">
    <name type="scientific">Xanthoceras sorbifolium</name>
    <dbReference type="NCBI Taxonomy" id="99658"/>
    <lineage>
        <taxon>Eukaryota</taxon>
        <taxon>Viridiplantae</taxon>
        <taxon>Streptophyta</taxon>
        <taxon>Embryophyta</taxon>
        <taxon>Tracheophyta</taxon>
        <taxon>Spermatophyta</taxon>
        <taxon>Magnoliopsida</taxon>
        <taxon>eudicotyledons</taxon>
        <taxon>Gunneridae</taxon>
        <taxon>Pentapetalae</taxon>
        <taxon>rosids</taxon>
        <taxon>malvids</taxon>
        <taxon>Sapindales</taxon>
        <taxon>Sapindaceae</taxon>
        <taxon>Xanthoceroideae</taxon>
        <taxon>Xanthoceras</taxon>
    </lineage>
</organism>
<dbReference type="PANTHER" id="PTHR45868:SF93">
    <property type="entry name" value="OS12G0144600 PROTEIN"/>
    <property type="match status" value="1"/>
</dbReference>
<dbReference type="Proteomes" id="UP000827721">
    <property type="component" value="Unassembled WGS sequence"/>
</dbReference>